<feature type="domain" description="Dermonecrotic toxin N-terminal" evidence="2">
    <location>
        <begin position="26"/>
        <end position="283"/>
    </location>
</feature>
<keyword evidence="1" id="KW-0472">Membrane</keyword>
<evidence type="ECO:0000313" key="4">
    <source>
        <dbReference type="Proteomes" id="UP000239025"/>
    </source>
</evidence>
<feature type="transmembrane region" description="Helical" evidence="1">
    <location>
        <begin position="358"/>
        <end position="388"/>
    </location>
</feature>
<evidence type="ECO:0000256" key="1">
    <source>
        <dbReference type="SAM" id="Phobius"/>
    </source>
</evidence>
<protein>
    <recommendedName>
        <fullName evidence="2">Dermonecrotic toxin N-terminal domain-containing protein</fullName>
    </recommendedName>
</protein>
<dbReference type="PROSITE" id="PS51996">
    <property type="entry name" value="TR_MART"/>
    <property type="match status" value="1"/>
</dbReference>
<keyword evidence="1" id="KW-1133">Transmembrane helix</keyword>
<name>A0A193SWL9_9PSED</name>
<evidence type="ECO:0000313" key="3">
    <source>
        <dbReference type="EMBL" id="SOS23700.1"/>
    </source>
</evidence>
<keyword evidence="4" id="KW-1185">Reference proteome</keyword>
<organism evidence="3 4">
    <name type="scientific">Pseudomonas cerasi</name>
    <dbReference type="NCBI Taxonomy" id="1583341"/>
    <lineage>
        <taxon>Bacteria</taxon>
        <taxon>Pseudomonadati</taxon>
        <taxon>Pseudomonadota</taxon>
        <taxon>Gammaproteobacteria</taxon>
        <taxon>Pseudomonadales</taxon>
        <taxon>Pseudomonadaceae</taxon>
        <taxon>Pseudomonas</taxon>
    </lineage>
</organism>
<dbReference type="AlphaFoldDB" id="A0A193SWL9"/>
<evidence type="ECO:0000259" key="2">
    <source>
        <dbReference type="Pfam" id="PF20178"/>
    </source>
</evidence>
<sequence length="873" mass="97419">MAPNPLETSKTDQQLLRARAQQFVLDYPDLYDLAHTAASRIILQHTQRVFAPEQVYWHRFSSASSSPRTFTGWQHSGTPEQSMTFIELLMRHFSAHDQEASDELSLYGGFYTDGPDHGVFDERNEVPMLPQNVLKDMWTLDFSAQYTRRMERFWSLHSENFCTLVKARYLVAASHCLRKGHLSADDFKHVTCVITADPLQTPTLKALQSPLPSTPGVTVHTLDIDGIKAHDMLRIVTAAGREIIYWPDAEQPFMAFDSERAVYRWLKTRFMDEHADKAITRQFLRGEASRTKDGERFFRAVSQLLTHDWRADVRLVNLVQAPIAGDPFVYLRDVARQGMAADARELLTSNADLRKQMWIGYLGAFMQAFGGLAPLGWPIALTLVGASLANTGLNIDQALNGKTVAQRKAGVLGAIINIIYLLFNLPLLMSIRAVPQPVPVAATEGQPVSSEVIEGSSAPAHALDNMEGNLLLDSLTPSVAEGRFRGIYTLGNGETWIKLAQLPYRVMFNELQQCWFIVNPDNPFAFAGSKPVRLSTSGEWTLLDSAGLQGGAPMDVQVPSSSTSAATGKPYVTVHSAFWDTYLQTDLFNEQHYAEMALARQKDVMTIWEPGPEDAAMSDSSPEGDEVYKDPWHGKHRVFKLGEDDYCGRNIMLYTQDDSEFNRFLRTGESNKANQVRLIERLAEDIQVVGYNNDVELYRGGSGARGTSGAVFRSGQIRVGDVLVNTDVTSFSENPYVVSAFASSRAGAPANAMIGPVTFDDTSVVFVLPKGRYLRATPIAPFSASPEEAESIFLPGCYFQIDSIEEVSGEFYRIMKIQMQEVDRPHPGRGLYDMRTGEPFSREQYARKLGADARVLVDRFFPQNPLTDLFSLH</sequence>
<accession>A0A193SWL9</accession>
<keyword evidence="1" id="KW-0812">Transmembrane</keyword>
<dbReference type="Gene3D" id="3.90.176.10">
    <property type="entry name" value="Toxin ADP-ribosyltransferase, Chain A, domain 1"/>
    <property type="match status" value="1"/>
</dbReference>
<dbReference type="RefSeq" id="WP_065350788.1">
    <property type="nucleotide sequence ID" value="NZ_LT222319.1"/>
</dbReference>
<proteinExistence type="predicted"/>
<gene>
    <name evidence="3" type="ORF">PL963_04835</name>
</gene>
<dbReference type="Pfam" id="PF20178">
    <property type="entry name" value="ToxA_N"/>
    <property type="match status" value="1"/>
</dbReference>
<reference evidence="4" key="1">
    <citation type="submission" date="2017-11" db="EMBL/GenBank/DDBJ databases">
        <authorList>
            <person name="Blom J."/>
        </authorList>
    </citation>
    <scope>NUCLEOTIDE SEQUENCE [LARGE SCALE GENOMIC DNA]</scope>
</reference>
<dbReference type="EMBL" id="LT963395">
    <property type="protein sequence ID" value="SOS23700.1"/>
    <property type="molecule type" value="Genomic_DNA"/>
</dbReference>
<dbReference type="SUPFAM" id="SSF56399">
    <property type="entry name" value="ADP-ribosylation"/>
    <property type="match status" value="1"/>
</dbReference>
<feature type="transmembrane region" description="Helical" evidence="1">
    <location>
        <begin position="409"/>
        <end position="429"/>
    </location>
</feature>
<dbReference type="InterPro" id="IPR046673">
    <property type="entry name" value="ToxA_N"/>
</dbReference>
<dbReference type="Proteomes" id="UP000239025">
    <property type="component" value="Chromosome 1"/>
</dbReference>